<evidence type="ECO:0000313" key="2">
    <source>
        <dbReference type="Proteomes" id="UP001270266"/>
    </source>
</evidence>
<dbReference type="RefSeq" id="WP_320386814.1">
    <property type="nucleotide sequence ID" value="NZ_JARDVI010000004.1"/>
</dbReference>
<proteinExistence type="predicted"/>
<evidence type="ECO:0000313" key="1">
    <source>
        <dbReference type="EMBL" id="MDY0418892.1"/>
    </source>
</evidence>
<dbReference type="EMBL" id="JARDVI010000004">
    <property type="protein sequence ID" value="MDY0418892.1"/>
    <property type="molecule type" value="Genomic_DNA"/>
</dbReference>
<name>A0ABU5D4J4_9ENTR</name>
<keyword evidence="2" id="KW-1185">Reference proteome</keyword>
<protein>
    <submittedName>
        <fullName evidence="1">Uncharacterized protein</fullName>
    </submittedName>
</protein>
<reference evidence="1 2" key="1">
    <citation type="submission" date="2023-02" db="EMBL/GenBank/DDBJ databases">
        <title>The draft genomes of Enterobacter strains.</title>
        <authorList>
            <person name="He Y."/>
            <person name="Feng Y."/>
            <person name="Zong Z."/>
        </authorList>
    </citation>
    <scope>NUCLEOTIDE SEQUENCE [LARGE SCALE GENOMIC DNA]</scope>
    <source>
        <strain evidence="1 2">170198</strain>
    </source>
</reference>
<organism evidence="1 2">
    <name type="scientific">Enterobacter chinensis</name>
    <dbReference type="NCBI Taxonomy" id="3030997"/>
    <lineage>
        <taxon>Bacteria</taxon>
        <taxon>Pseudomonadati</taxon>
        <taxon>Pseudomonadota</taxon>
        <taxon>Gammaproteobacteria</taxon>
        <taxon>Enterobacterales</taxon>
        <taxon>Enterobacteriaceae</taxon>
        <taxon>Enterobacter</taxon>
    </lineage>
</organism>
<dbReference type="Proteomes" id="UP001270266">
    <property type="component" value="Unassembled WGS sequence"/>
</dbReference>
<gene>
    <name evidence="1" type="ORF">PYW49_14655</name>
</gene>
<sequence>MATCTDQHRYWVFFEQLPDDQGGIGRHKCCGCAYEKGYRAGIIHGEILNINLDSLHESQAGTVRHKSPHATYAQGYLDGVKASYR</sequence>
<comment type="caution">
    <text evidence="1">The sequence shown here is derived from an EMBL/GenBank/DDBJ whole genome shotgun (WGS) entry which is preliminary data.</text>
</comment>
<accession>A0ABU5D4J4</accession>